<keyword evidence="1" id="KW-0472">Membrane</keyword>
<name>A0A929PUW4_9SPHI</name>
<comment type="caution">
    <text evidence="2">The sequence shown here is derived from an EMBL/GenBank/DDBJ whole genome shotgun (WGS) entry which is preliminary data.</text>
</comment>
<evidence type="ECO:0000256" key="1">
    <source>
        <dbReference type="SAM" id="Phobius"/>
    </source>
</evidence>
<gene>
    <name evidence="2" type="ORF">IRJ16_01330</name>
</gene>
<proteinExistence type="predicted"/>
<dbReference type="Proteomes" id="UP000622475">
    <property type="component" value="Unassembled WGS sequence"/>
</dbReference>
<dbReference type="AlphaFoldDB" id="A0A929PUW4"/>
<keyword evidence="1" id="KW-1133">Transmembrane helix</keyword>
<protein>
    <submittedName>
        <fullName evidence="2">Uncharacterized protein</fullName>
    </submittedName>
</protein>
<dbReference type="EMBL" id="JADFFL010000001">
    <property type="protein sequence ID" value="MBE9660514.1"/>
    <property type="molecule type" value="Genomic_DNA"/>
</dbReference>
<organism evidence="2 3">
    <name type="scientific">Mucilaginibacter myungsuensis</name>
    <dbReference type="NCBI Taxonomy" id="649104"/>
    <lineage>
        <taxon>Bacteria</taxon>
        <taxon>Pseudomonadati</taxon>
        <taxon>Bacteroidota</taxon>
        <taxon>Sphingobacteriia</taxon>
        <taxon>Sphingobacteriales</taxon>
        <taxon>Sphingobacteriaceae</taxon>
        <taxon>Mucilaginibacter</taxon>
    </lineage>
</organism>
<evidence type="ECO:0000313" key="3">
    <source>
        <dbReference type="Proteomes" id="UP000622475"/>
    </source>
</evidence>
<keyword evidence="3" id="KW-1185">Reference proteome</keyword>
<accession>A0A929PUW4</accession>
<dbReference type="RefSeq" id="WP_194109712.1">
    <property type="nucleotide sequence ID" value="NZ_JADFFL010000001.1"/>
</dbReference>
<reference evidence="2" key="1">
    <citation type="submission" date="2020-10" db="EMBL/GenBank/DDBJ databases">
        <title>Mucilaginibacter mali sp. nov., isolated from rhizosphere soil of apple orchard.</title>
        <authorList>
            <person name="Lee J.-S."/>
            <person name="Kim H.S."/>
            <person name="Kim J.-S."/>
        </authorList>
    </citation>
    <scope>NUCLEOTIDE SEQUENCE</scope>
    <source>
        <strain evidence="2">KCTC 22746</strain>
    </source>
</reference>
<feature type="transmembrane region" description="Helical" evidence="1">
    <location>
        <begin position="17"/>
        <end position="36"/>
    </location>
</feature>
<keyword evidence="1" id="KW-0812">Transmembrane</keyword>
<sequence>MTTAFVLIENAAKDINFWWIGGVAVFAILLISWVIWHNYRDQEEFKRELYGGSEAKRSRGWF</sequence>
<evidence type="ECO:0000313" key="2">
    <source>
        <dbReference type="EMBL" id="MBE9660514.1"/>
    </source>
</evidence>